<evidence type="ECO:0000256" key="4">
    <source>
        <dbReference type="ARBA" id="ARBA00023125"/>
    </source>
</evidence>
<evidence type="ECO:0000313" key="9">
    <source>
        <dbReference type="EMBL" id="QIP12980.1"/>
    </source>
</evidence>
<dbReference type="RefSeq" id="WP_167207614.1">
    <property type="nucleotide sequence ID" value="NZ_CP050063.1"/>
</dbReference>
<evidence type="ECO:0000259" key="7">
    <source>
        <dbReference type="Pfam" id="PF04542"/>
    </source>
</evidence>
<dbReference type="Pfam" id="PF04542">
    <property type="entry name" value="Sigma70_r2"/>
    <property type="match status" value="1"/>
</dbReference>
<proteinExistence type="inferred from homology"/>
<accession>A0A6G9AKN8</accession>
<gene>
    <name evidence="9" type="ORF">G8759_10260</name>
</gene>
<dbReference type="InterPro" id="IPR039425">
    <property type="entry name" value="RNA_pol_sigma-70-like"/>
</dbReference>
<dbReference type="InterPro" id="IPR007627">
    <property type="entry name" value="RNA_pol_sigma70_r2"/>
</dbReference>
<dbReference type="Pfam" id="PF08281">
    <property type="entry name" value="Sigma70_r4_2"/>
    <property type="match status" value="1"/>
</dbReference>
<dbReference type="PANTHER" id="PTHR43133:SF46">
    <property type="entry name" value="RNA POLYMERASE SIGMA-70 FACTOR ECF SUBFAMILY"/>
    <property type="match status" value="1"/>
</dbReference>
<dbReference type="NCBIfam" id="TIGR02985">
    <property type="entry name" value="Sig70_bacteroi1"/>
    <property type="match status" value="1"/>
</dbReference>
<evidence type="ECO:0000256" key="1">
    <source>
        <dbReference type="ARBA" id="ARBA00010641"/>
    </source>
</evidence>
<dbReference type="Gene3D" id="1.10.10.10">
    <property type="entry name" value="Winged helix-like DNA-binding domain superfamily/Winged helix DNA-binding domain"/>
    <property type="match status" value="1"/>
</dbReference>
<dbReference type="AlphaFoldDB" id="A0A6G9AKN8"/>
<dbReference type="InterPro" id="IPR014327">
    <property type="entry name" value="RNA_pol_sigma70_bacteroid"/>
</dbReference>
<dbReference type="SUPFAM" id="SSF88946">
    <property type="entry name" value="Sigma2 domain of RNA polymerase sigma factors"/>
    <property type="match status" value="1"/>
</dbReference>
<dbReference type="EMBL" id="CP050063">
    <property type="protein sequence ID" value="QIP12980.1"/>
    <property type="molecule type" value="Genomic_DNA"/>
</dbReference>
<dbReference type="PROSITE" id="PS01063">
    <property type="entry name" value="SIGMA70_ECF"/>
    <property type="match status" value="1"/>
</dbReference>
<name>A0A6G9AKN8_9BACT</name>
<keyword evidence="4 6" id="KW-0238">DNA-binding</keyword>
<dbReference type="GO" id="GO:0003677">
    <property type="term" value="F:DNA binding"/>
    <property type="evidence" value="ECO:0007669"/>
    <property type="project" value="UniProtKB-KW"/>
</dbReference>
<dbReference type="Gene3D" id="1.10.1740.10">
    <property type="match status" value="1"/>
</dbReference>
<protein>
    <recommendedName>
        <fullName evidence="6">RNA polymerase sigma factor</fullName>
    </recommendedName>
</protein>
<dbReference type="GO" id="GO:0016987">
    <property type="term" value="F:sigma factor activity"/>
    <property type="evidence" value="ECO:0007669"/>
    <property type="project" value="UniProtKB-KW"/>
</dbReference>
<dbReference type="InterPro" id="IPR000838">
    <property type="entry name" value="RNA_pol_sigma70_ECF_CS"/>
</dbReference>
<keyword evidence="5 6" id="KW-0804">Transcription</keyword>
<dbReference type="InterPro" id="IPR013324">
    <property type="entry name" value="RNA_pol_sigma_r3/r4-like"/>
</dbReference>
<dbReference type="KEGG" id="spib:G8759_10260"/>
<evidence type="ECO:0000256" key="3">
    <source>
        <dbReference type="ARBA" id="ARBA00023082"/>
    </source>
</evidence>
<evidence type="ECO:0000259" key="8">
    <source>
        <dbReference type="Pfam" id="PF08281"/>
    </source>
</evidence>
<keyword evidence="10" id="KW-1185">Reference proteome</keyword>
<comment type="similarity">
    <text evidence="1 6">Belongs to the sigma-70 factor family. ECF subfamily.</text>
</comment>
<reference evidence="9 10" key="1">
    <citation type="submission" date="2020-03" db="EMBL/GenBank/DDBJ databases">
        <authorList>
            <person name="Kim M.K."/>
        </authorList>
    </citation>
    <scope>NUCLEOTIDE SEQUENCE [LARGE SCALE GENOMIC DNA]</scope>
    <source>
        <strain evidence="9 10">BT328</strain>
    </source>
</reference>
<organism evidence="9 10">
    <name type="scientific">Spirosoma aureum</name>
    <dbReference type="NCBI Taxonomy" id="2692134"/>
    <lineage>
        <taxon>Bacteria</taxon>
        <taxon>Pseudomonadati</taxon>
        <taxon>Bacteroidota</taxon>
        <taxon>Cytophagia</taxon>
        <taxon>Cytophagales</taxon>
        <taxon>Cytophagaceae</taxon>
        <taxon>Spirosoma</taxon>
    </lineage>
</organism>
<dbReference type="NCBIfam" id="TIGR02937">
    <property type="entry name" value="sigma70-ECF"/>
    <property type="match status" value="1"/>
</dbReference>
<dbReference type="SUPFAM" id="SSF88659">
    <property type="entry name" value="Sigma3 and sigma4 domains of RNA polymerase sigma factors"/>
    <property type="match status" value="1"/>
</dbReference>
<evidence type="ECO:0000256" key="6">
    <source>
        <dbReference type="RuleBase" id="RU000716"/>
    </source>
</evidence>
<evidence type="ECO:0000256" key="5">
    <source>
        <dbReference type="ARBA" id="ARBA00023163"/>
    </source>
</evidence>
<keyword evidence="2 6" id="KW-0805">Transcription regulation</keyword>
<feature type="domain" description="RNA polymerase sigma factor 70 region 4 type 2" evidence="8">
    <location>
        <begin position="127"/>
        <end position="173"/>
    </location>
</feature>
<dbReference type="InterPro" id="IPR014284">
    <property type="entry name" value="RNA_pol_sigma-70_dom"/>
</dbReference>
<sequence length="199" mass="23252">MNSGVIAAREKEILLRLRADDHRAFENFYKTYSARIYKAIVSMIKDREVAQELLQDVFIKVWEKRLVIDPENSFQSYLFAISRNMVYNYLRRTSLKLQIHAYLSASQSELYTHVEEEIQYKEIEETINSAILRLPTQRRKIFMLCKIDGKSYEEVSKLLGISVATINDHIVKATHSLKIDLGNMDRTLSLVSLLVLLYE</sequence>
<dbReference type="InterPro" id="IPR013249">
    <property type="entry name" value="RNA_pol_sigma70_r4_t2"/>
</dbReference>
<dbReference type="InterPro" id="IPR036388">
    <property type="entry name" value="WH-like_DNA-bd_sf"/>
</dbReference>
<evidence type="ECO:0000256" key="2">
    <source>
        <dbReference type="ARBA" id="ARBA00023015"/>
    </source>
</evidence>
<feature type="domain" description="RNA polymerase sigma-70 region 2" evidence="7">
    <location>
        <begin position="28"/>
        <end position="93"/>
    </location>
</feature>
<dbReference type="InterPro" id="IPR013325">
    <property type="entry name" value="RNA_pol_sigma_r2"/>
</dbReference>
<dbReference type="PANTHER" id="PTHR43133">
    <property type="entry name" value="RNA POLYMERASE ECF-TYPE SIGMA FACTO"/>
    <property type="match status" value="1"/>
</dbReference>
<dbReference type="GO" id="GO:0006352">
    <property type="term" value="P:DNA-templated transcription initiation"/>
    <property type="evidence" value="ECO:0007669"/>
    <property type="project" value="InterPro"/>
</dbReference>
<dbReference type="Proteomes" id="UP000501802">
    <property type="component" value="Chromosome"/>
</dbReference>
<keyword evidence="3 6" id="KW-0731">Sigma factor</keyword>
<evidence type="ECO:0000313" key="10">
    <source>
        <dbReference type="Proteomes" id="UP000501802"/>
    </source>
</evidence>